<feature type="transmembrane region" description="Helical" evidence="6">
    <location>
        <begin position="533"/>
        <end position="550"/>
    </location>
</feature>
<dbReference type="InterPro" id="IPR045863">
    <property type="entry name" value="CorA_TM1_TM2"/>
</dbReference>
<feature type="region of interest" description="Disordered" evidence="5">
    <location>
        <begin position="1"/>
        <end position="30"/>
    </location>
</feature>
<evidence type="ECO:0000256" key="5">
    <source>
        <dbReference type="SAM" id="MobiDB-lite"/>
    </source>
</evidence>
<feature type="transmembrane region" description="Helical" evidence="6">
    <location>
        <begin position="656"/>
        <end position="680"/>
    </location>
</feature>
<protein>
    <submittedName>
        <fullName evidence="7">Uncharacterized protein</fullName>
    </submittedName>
</protein>
<evidence type="ECO:0000256" key="3">
    <source>
        <dbReference type="ARBA" id="ARBA00022989"/>
    </source>
</evidence>
<evidence type="ECO:0000313" key="8">
    <source>
        <dbReference type="Proteomes" id="UP001321749"/>
    </source>
</evidence>
<proteinExistence type="predicted"/>
<dbReference type="GO" id="GO:0046873">
    <property type="term" value="F:metal ion transmembrane transporter activity"/>
    <property type="evidence" value="ECO:0007669"/>
    <property type="project" value="InterPro"/>
</dbReference>
<feature type="transmembrane region" description="Helical" evidence="6">
    <location>
        <begin position="692"/>
        <end position="713"/>
    </location>
</feature>
<evidence type="ECO:0000256" key="4">
    <source>
        <dbReference type="ARBA" id="ARBA00023136"/>
    </source>
</evidence>
<organism evidence="7 8">
    <name type="scientific">Cladorrhinum samala</name>
    <dbReference type="NCBI Taxonomy" id="585594"/>
    <lineage>
        <taxon>Eukaryota</taxon>
        <taxon>Fungi</taxon>
        <taxon>Dikarya</taxon>
        <taxon>Ascomycota</taxon>
        <taxon>Pezizomycotina</taxon>
        <taxon>Sordariomycetes</taxon>
        <taxon>Sordariomycetidae</taxon>
        <taxon>Sordariales</taxon>
        <taxon>Podosporaceae</taxon>
        <taxon>Cladorrhinum</taxon>
    </lineage>
</organism>
<keyword evidence="2 6" id="KW-0812">Transmembrane</keyword>
<accession>A0AAV9HX74</accession>
<evidence type="ECO:0000256" key="6">
    <source>
        <dbReference type="SAM" id="Phobius"/>
    </source>
</evidence>
<dbReference type="Gene3D" id="1.20.58.340">
    <property type="entry name" value="Magnesium transport protein CorA, transmembrane region"/>
    <property type="match status" value="1"/>
</dbReference>
<name>A0AAV9HX74_9PEZI</name>
<evidence type="ECO:0000313" key="7">
    <source>
        <dbReference type="EMBL" id="KAK4465363.1"/>
    </source>
</evidence>
<comment type="subcellular location">
    <subcellularLocation>
        <location evidence="1">Membrane</location>
        <topology evidence="1">Multi-pass membrane protein</topology>
    </subcellularLocation>
</comment>
<keyword evidence="3 6" id="KW-1133">Transmembrane helix</keyword>
<reference evidence="7" key="2">
    <citation type="submission" date="2023-06" db="EMBL/GenBank/DDBJ databases">
        <authorList>
            <consortium name="Lawrence Berkeley National Laboratory"/>
            <person name="Mondo S.J."/>
            <person name="Hensen N."/>
            <person name="Bonometti L."/>
            <person name="Westerberg I."/>
            <person name="Brannstrom I.O."/>
            <person name="Guillou S."/>
            <person name="Cros-Aarteil S."/>
            <person name="Calhoun S."/>
            <person name="Haridas S."/>
            <person name="Kuo A."/>
            <person name="Pangilinan J."/>
            <person name="Riley R."/>
            <person name="Labutti K."/>
            <person name="Andreopoulos B."/>
            <person name="Lipzen A."/>
            <person name="Chen C."/>
            <person name="Yanf M."/>
            <person name="Daum C."/>
            <person name="Ng V."/>
            <person name="Clum A."/>
            <person name="Steindorff A."/>
            <person name="Ohm R."/>
            <person name="Martin F."/>
            <person name="Silar P."/>
            <person name="Natvig D."/>
            <person name="Lalanne C."/>
            <person name="Gautier V."/>
            <person name="Ament-Velasquez S.L."/>
            <person name="Kruys A."/>
            <person name="Hutchinson M.I."/>
            <person name="Powell A.J."/>
            <person name="Barry K."/>
            <person name="Miller A.N."/>
            <person name="Grigoriev I.V."/>
            <person name="Debuchy R."/>
            <person name="Gladieux P."/>
            <person name="Thoren M.H."/>
            <person name="Johannesson H."/>
        </authorList>
    </citation>
    <scope>NUCLEOTIDE SEQUENCE</scope>
    <source>
        <strain evidence="7">PSN324</strain>
    </source>
</reference>
<dbReference type="SUPFAM" id="SSF144083">
    <property type="entry name" value="Magnesium transport protein CorA, transmembrane region"/>
    <property type="match status" value="1"/>
</dbReference>
<dbReference type="AlphaFoldDB" id="A0AAV9HX74"/>
<dbReference type="GO" id="GO:0016020">
    <property type="term" value="C:membrane"/>
    <property type="evidence" value="ECO:0007669"/>
    <property type="project" value="UniProtKB-SubCell"/>
</dbReference>
<keyword evidence="8" id="KW-1185">Reference proteome</keyword>
<evidence type="ECO:0000256" key="1">
    <source>
        <dbReference type="ARBA" id="ARBA00004141"/>
    </source>
</evidence>
<dbReference type="Proteomes" id="UP001321749">
    <property type="component" value="Unassembled WGS sequence"/>
</dbReference>
<keyword evidence="4 6" id="KW-0472">Membrane</keyword>
<evidence type="ECO:0000256" key="2">
    <source>
        <dbReference type="ARBA" id="ARBA00022692"/>
    </source>
</evidence>
<dbReference type="Pfam" id="PF01544">
    <property type="entry name" value="CorA"/>
    <property type="match status" value="1"/>
</dbReference>
<feature type="compositionally biased region" description="Polar residues" evidence="5">
    <location>
        <begin position="1"/>
        <end position="11"/>
    </location>
</feature>
<sequence>MSSSDSAQNSGGPLPPRIGKEADRNAAVYPPDPTPYLTRILQLPVTREDLVLLDFQNDLRLGSKYPKAPKPYPRVGVMDWKSESESLNQKPAGSPSYLRQFNLSLWSKHRGEDPYDIFTRSRLKSASQIAATESELRKNLLNMEGIHSRVVVLEQMAEQVVETVGSVYNIDPQFWAQHTLLRDNESWTWETCQQPKPFFSVRLCHTASFKAGNPPWDSESGPVNIPHEIVSWFQSNHDLVLDCDHLKGRPRRRLRPLFHSQKPFVSDSDPVLAALELCVSVYFHQSDDAVPKITTIILVDPCPLIWCKTNFEKRLVTARPLAPDCISQQDTEDRWSLDDIWDLLRQQDGSAPRTIVGSIMNLFQRDLIALASRSHLLMDEMKAEMRNPAKVEENLRSKSWENLLANLAETEPIMRRTIDTFSMVLSTLESPPSSPLQFHRGPSIGWVDKTELSSHPSVQVERLFYVLNQLSERVDKTQSAFESRIALAERQHQLHESKTMKRLTELAFVFIPLSLSTSIFGMEMQEFNGGIPLYYWVITSVSLLVAAYAVRWSVTSRGWRSVKGKWIRAVVQLYPHYHGDENNIHKSAYITAIFLPLYKPCLVFADFIDNVLRYPAGVPFLNVPAIIIIVTLYLALPLITFPIVWTRKLLALDAKIAWTIFGVCAALQMWIWVPLGLAFWDSDRGHKGALGVVLLHILPALSLLFTPVLFTVAWSLANLSLQARAGYTAAGATMLVGALGILTLRNAVRFRERLGYSSWEPASDHRSSLLLNVLTLTGRLGVTGSEHPS</sequence>
<dbReference type="EMBL" id="MU864940">
    <property type="protein sequence ID" value="KAK4465363.1"/>
    <property type="molecule type" value="Genomic_DNA"/>
</dbReference>
<comment type="caution">
    <text evidence="7">The sequence shown here is derived from an EMBL/GenBank/DDBJ whole genome shotgun (WGS) entry which is preliminary data.</text>
</comment>
<feature type="transmembrane region" description="Helical" evidence="6">
    <location>
        <begin position="620"/>
        <end position="644"/>
    </location>
</feature>
<reference evidence="7" key="1">
    <citation type="journal article" date="2023" name="Mol. Phylogenet. Evol.">
        <title>Genome-scale phylogeny and comparative genomics of the fungal order Sordariales.</title>
        <authorList>
            <person name="Hensen N."/>
            <person name="Bonometti L."/>
            <person name="Westerberg I."/>
            <person name="Brannstrom I.O."/>
            <person name="Guillou S."/>
            <person name="Cros-Aarteil S."/>
            <person name="Calhoun S."/>
            <person name="Haridas S."/>
            <person name="Kuo A."/>
            <person name="Mondo S."/>
            <person name="Pangilinan J."/>
            <person name="Riley R."/>
            <person name="LaButti K."/>
            <person name="Andreopoulos B."/>
            <person name="Lipzen A."/>
            <person name="Chen C."/>
            <person name="Yan M."/>
            <person name="Daum C."/>
            <person name="Ng V."/>
            <person name="Clum A."/>
            <person name="Steindorff A."/>
            <person name="Ohm R.A."/>
            <person name="Martin F."/>
            <person name="Silar P."/>
            <person name="Natvig D.O."/>
            <person name="Lalanne C."/>
            <person name="Gautier V."/>
            <person name="Ament-Velasquez S.L."/>
            <person name="Kruys A."/>
            <person name="Hutchinson M.I."/>
            <person name="Powell A.J."/>
            <person name="Barry K."/>
            <person name="Miller A.N."/>
            <person name="Grigoriev I.V."/>
            <person name="Debuchy R."/>
            <person name="Gladieux P."/>
            <person name="Hiltunen Thoren M."/>
            <person name="Johannesson H."/>
        </authorList>
    </citation>
    <scope>NUCLEOTIDE SEQUENCE</scope>
    <source>
        <strain evidence="7">PSN324</strain>
    </source>
</reference>
<dbReference type="InterPro" id="IPR002523">
    <property type="entry name" value="MgTranspt_CorA/ZnTranspt_ZntB"/>
</dbReference>
<gene>
    <name evidence="7" type="ORF">QBC42DRAFT_18439</name>
</gene>
<feature type="transmembrane region" description="Helical" evidence="6">
    <location>
        <begin position="725"/>
        <end position="744"/>
    </location>
</feature>